<keyword evidence="1" id="KW-0472">Membrane</keyword>
<sequence length="120" mass="13588">MDNIRKLILDKQNILKGGSSLQGMLSFLQLLRANPPRVSTDSSTLCTCSRWGSSNLFVTQLLASLLSWVLVVTVAFVVCITWKKFKMRGLFEILKTEEIHNSKDCEQAVYMKQISDCENN</sequence>
<organism evidence="2 3">
    <name type="scientific">Ditylenchus dipsaci</name>
    <dbReference type="NCBI Taxonomy" id="166011"/>
    <lineage>
        <taxon>Eukaryota</taxon>
        <taxon>Metazoa</taxon>
        <taxon>Ecdysozoa</taxon>
        <taxon>Nematoda</taxon>
        <taxon>Chromadorea</taxon>
        <taxon>Rhabditida</taxon>
        <taxon>Tylenchina</taxon>
        <taxon>Tylenchomorpha</taxon>
        <taxon>Sphaerularioidea</taxon>
        <taxon>Anguinidae</taxon>
        <taxon>Anguininae</taxon>
        <taxon>Ditylenchus</taxon>
    </lineage>
</organism>
<protein>
    <submittedName>
        <fullName evidence="3">Uncharacterized protein</fullName>
    </submittedName>
</protein>
<dbReference type="WBParaSite" id="jg26430">
    <property type="protein sequence ID" value="jg26430"/>
    <property type="gene ID" value="jg26430"/>
</dbReference>
<evidence type="ECO:0000313" key="2">
    <source>
        <dbReference type="Proteomes" id="UP000887574"/>
    </source>
</evidence>
<keyword evidence="1" id="KW-0812">Transmembrane</keyword>
<proteinExistence type="predicted"/>
<keyword evidence="1" id="KW-1133">Transmembrane helix</keyword>
<dbReference type="Proteomes" id="UP000887574">
    <property type="component" value="Unplaced"/>
</dbReference>
<keyword evidence="2" id="KW-1185">Reference proteome</keyword>
<reference evidence="3" key="1">
    <citation type="submission" date="2022-11" db="UniProtKB">
        <authorList>
            <consortium name="WormBaseParasite"/>
        </authorList>
    </citation>
    <scope>IDENTIFICATION</scope>
</reference>
<name>A0A915E325_9BILA</name>
<evidence type="ECO:0000313" key="3">
    <source>
        <dbReference type="WBParaSite" id="jg26430"/>
    </source>
</evidence>
<feature type="transmembrane region" description="Helical" evidence="1">
    <location>
        <begin position="61"/>
        <end position="82"/>
    </location>
</feature>
<accession>A0A915E325</accession>
<dbReference type="AlphaFoldDB" id="A0A915E325"/>
<evidence type="ECO:0000256" key="1">
    <source>
        <dbReference type="SAM" id="Phobius"/>
    </source>
</evidence>